<feature type="transmembrane region" description="Helical" evidence="10">
    <location>
        <begin position="472"/>
        <end position="490"/>
    </location>
</feature>
<feature type="transmembrane region" description="Helical" evidence="10">
    <location>
        <begin position="364"/>
        <end position="383"/>
    </location>
</feature>
<dbReference type="PIRSF" id="PIRSF006603">
    <property type="entry name" value="DinF"/>
    <property type="match status" value="1"/>
</dbReference>
<keyword evidence="9" id="KW-0046">Antibiotic resistance</keyword>
<evidence type="ECO:0000256" key="2">
    <source>
        <dbReference type="ARBA" id="ARBA00008417"/>
    </source>
</evidence>
<dbReference type="CDD" id="cd13143">
    <property type="entry name" value="MATE_MepA_like"/>
    <property type="match status" value="1"/>
</dbReference>
<dbReference type="STRING" id="411473.RUMCAL_00075"/>
<feature type="transmembrane region" description="Helical" evidence="10">
    <location>
        <begin position="79"/>
        <end position="101"/>
    </location>
</feature>
<feature type="transmembrane region" description="Helical" evidence="10">
    <location>
        <begin position="183"/>
        <end position="203"/>
    </location>
</feature>
<protein>
    <recommendedName>
        <fullName evidence="3">Multidrug export protein MepA</fullName>
    </recommendedName>
</protein>
<dbReference type="PATRIC" id="fig|411473.3.peg.65"/>
<dbReference type="InterPro" id="IPR045070">
    <property type="entry name" value="MATE_MepA-like"/>
</dbReference>
<feature type="transmembrane region" description="Helical" evidence="10">
    <location>
        <begin position="38"/>
        <end position="59"/>
    </location>
</feature>
<dbReference type="PANTHER" id="PTHR43823:SF3">
    <property type="entry name" value="MULTIDRUG EXPORT PROTEIN MEPA"/>
    <property type="match status" value="1"/>
</dbReference>
<gene>
    <name evidence="11" type="ORF">RUMCAL_00075</name>
</gene>
<evidence type="ECO:0000256" key="9">
    <source>
        <dbReference type="ARBA" id="ARBA00023251"/>
    </source>
</evidence>
<dbReference type="GO" id="GO:0015297">
    <property type="term" value="F:antiporter activity"/>
    <property type="evidence" value="ECO:0007669"/>
    <property type="project" value="InterPro"/>
</dbReference>
<evidence type="ECO:0000313" key="11">
    <source>
        <dbReference type="EMBL" id="ERJ97530.1"/>
    </source>
</evidence>
<keyword evidence="7 10" id="KW-1133">Transmembrane helix</keyword>
<feature type="transmembrane region" description="Helical" evidence="10">
    <location>
        <begin position="241"/>
        <end position="260"/>
    </location>
</feature>
<keyword evidence="5" id="KW-1003">Cell membrane</keyword>
<feature type="transmembrane region" description="Helical" evidence="10">
    <location>
        <begin position="121"/>
        <end position="143"/>
    </location>
</feature>
<keyword evidence="8 10" id="KW-0472">Membrane</keyword>
<dbReference type="HOGENOM" id="CLU_535913_0_0_9"/>
<dbReference type="GO" id="GO:0046677">
    <property type="term" value="P:response to antibiotic"/>
    <property type="evidence" value="ECO:0007669"/>
    <property type="project" value="UniProtKB-KW"/>
</dbReference>
<evidence type="ECO:0000256" key="5">
    <source>
        <dbReference type="ARBA" id="ARBA00022475"/>
    </source>
</evidence>
<evidence type="ECO:0000256" key="8">
    <source>
        <dbReference type="ARBA" id="ARBA00023136"/>
    </source>
</evidence>
<evidence type="ECO:0000256" key="7">
    <source>
        <dbReference type="ARBA" id="ARBA00022989"/>
    </source>
</evidence>
<feature type="transmembrane region" description="Helical" evidence="10">
    <location>
        <begin position="330"/>
        <end position="352"/>
    </location>
</feature>
<dbReference type="AlphaFoldDB" id="U2KZM0"/>
<feature type="transmembrane region" description="Helical" evidence="10">
    <location>
        <begin position="281"/>
        <end position="301"/>
    </location>
</feature>
<comment type="similarity">
    <text evidence="2">Belongs to the multi antimicrobial extrusion (MATE) (TC 2.A.66.1) family. MepA subfamily.</text>
</comment>
<organism evidence="11 12">
    <name type="scientific">Ruminococcus callidus ATCC 27760</name>
    <dbReference type="NCBI Taxonomy" id="411473"/>
    <lineage>
        <taxon>Bacteria</taxon>
        <taxon>Bacillati</taxon>
        <taxon>Bacillota</taxon>
        <taxon>Clostridia</taxon>
        <taxon>Eubacteriales</taxon>
        <taxon>Oscillospiraceae</taxon>
        <taxon>Ruminococcus</taxon>
    </lineage>
</organism>
<dbReference type="eggNOG" id="COG0534">
    <property type="taxonomic scope" value="Bacteria"/>
</dbReference>
<keyword evidence="4" id="KW-0813">Transport</keyword>
<reference evidence="11 12" key="1">
    <citation type="submission" date="2013-07" db="EMBL/GenBank/DDBJ databases">
        <authorList>
            <person name="Weinstock G."/>
            <person name="Sodergren E."/>
            <person name="Wylie T."/>
            <person name="Fulton L."/>
            <person name="Fulton R."/>
            <person name="Fronick C."/>
            <person name="O'Laughlin M."/>
            <person name="Godfrey J."/>
            <person name="Miner T."/>
            <person name="Herter B."/>
            <person name="Appelbaum E."/>
            <person name="Cordes M."/>
            <person name="Lek S."/>
            <person name="Wollam A."/>
            <person name="Pepin K.H."/>
            <person name="Palsikar V.B."/>
            <person name="Mitreva M."/>
            <person name="Wilson R.K."/>
        </authorList>
    </citation>
    <scope>NUCLEOTIDE SEQUENCE [LARGE SCALE GENOMIC DNA]</scope>
    <source>
        <strain evidence="11 12">ATCC 27760</strain>
    </source>
</reference>
<evidence type="ECO:0000256" key="3">
    <source>
        <dbReference type="ARBA" id="ARBA00022106"/>
    </source>
</evidence>
<evidence type="ECO:0000256" key="4">
    <source>
        <dbReference type="ARBA" id="ARBA00022448"/>
    </source>
</evidence>
<dbReference type="Proteomes" id="UP000016662">
    <property type="component" value="Unassembled WGS sequence"/>
</dbReference>
<comment type="subcellular location">
    <subcellularLocation>
        <location evidence="1">Cell membrane</location>
        <topology evidence="1">Multi-pass membrane protein</topology>
    </subcellularLocation>
</comment>
<keyword evidence="12" id="KW-1185">Reference proteome</keyword>
<keyword evidence="6 10" id="KW-0812">Transmembrane</keyword>
<evidence type="ECO:0000256" key="6">
    <source>
        <dbReference type="ARBA" id="ARBA00022692"/>
    </source>
</evidence>
<sequence length="508" mass="54465">VAQSLCGIAKNIFQKGSPYMQVKEKKLSVFEIDSVPRAVATLAIPSVLSMLVTVLYNMVDTVFVGQTHDPYQMNAVSMATPVFMILMAFGNLFGIGGCAFISRSLGAREYDRVKKISSFSFWGAVVVGLLATFALTLGVSWILPLVGADAASNIANISKDISGEAYDRLVSNYQNLEQYTRDYLFYIGIGAIPTVLSSAMSNLVKGEGAAKISMFGMMIGAVTNIILDPIMILAMGMGVKGAAIATSIGNTVAMLFYFIYLKVSHTMLTANPKHFAMKGGIFTGVFSIGIPMFFTNVLMSLSNLVLNRLLNNIDVLATGGMGIAMKANMLVVFLQLGIGIGIQPLVGFHYGARNFAKMTKVVRFSMACTLVIGTIMTALYFLFTEPIISIFMTAGSSGSVADVTAQQGYAVKMLRALMVSGPFLGIIFVNNNAFQGMGHGLASLILSVSRQGFVFLPVLFIANALVGLDGLIFAQPIADICSVIMALVMMEMIKHKDKKLLTPGIRKA</sequence>
<feature type="non-terminal residue" evidence="11">
    <location>
        <position position="1"/>
    </location>
</feature>
<feature type="transmembrane region" description="Helical" evidence="10">
    <location>
        <begin position="441"/>
        <end position="466"/>
    </location>
</feature>
<dbReference type="Pfam" id="PF01554">
    <property type="entry name" value="MatE"/>
    <property type="match status" value="2"/>
</dbReference>
<accession>U2KZM0</accession>
<evidence type="ECO:0000256" key="1">
    <source>
        <dbReference type="ARBA" id="ARBA00004651"/>
    </source>
</evidence>
<feature type="transmembrane region" description="Helical" evidence="10">
    <location>
        <begin position="409"/>
        <end position="429"/>
    </location>
</feature>
<dbReference type="PANTHER" id="PTHR43823">
    <property type="entry name" value="SPORULATION PROTEIN YKVU"/>
    <property type="match status" value="1"/>
</dbReference>
<evidence type="ECO:0000256" key="10">
    <source>
        <dbReference type="SAM" id="Phobius"/>
    </source>
</evidence>
<dbReference type="EMBL" id="AWVF01000013">
    <property type="protein sequence ID" value="ERJ97530.1"/>
    <property type="molecule type" value="Genomic_DNA"/>
</dbReference>
<proteinExistence type="inferred from homology"/>
<feature type="transmembrane region" description="Helical" evidence="10">
    <location>
        <begin position="215"/>
        <end position="235"/>
    </location>
</feature>
<evidence type="ECO:0000313" key="12">
    <source>
        <dbReference type="Proteomes" id="UP000016662"/>
    </source>
</evidence>
<dbReference type="InterPro" id="IPR048279">
    <property type="entry name" value="MdtK-like"/>
</dbReference>
<dbReference type="GO" id="GO:0005886">
    <property type="term" value="C:plasma membrane"/>
    <property type="evidence" value="ECO:0007669"/>
    <property type="project" value="UniProtKB-SubCell"/>
</dbReference>
<name>U2KZM0_9FIRM</name>
<comment type="caution">
    <text evidence="11">The sequence shown here is derived from an EMBL/GenBank/DDBJ whole genome shotgun (WGS) entry which is preliminary data.</text>
</comment>
<dbReference type="InterPro" id="IPR002528">
    <property type="entry name" value="MATE_fam"/>
</dbReference>
<dbReference type="GO" id="GO:0042910">
    <property type="term" value="F:xenobiotic transmembrane transporter activity"/>
    <property type="evidence" value="ECO:0007669"/>
    <property type="project" value="InterPro"/>
</dbReference>
<dbReference type="InterPro" id="IPR051327">
    <property type="entry name" value="MATE_MepA_subfamily"/>
</dbReference>